<dbReference type="PANTHER" id="PTHR14149">
    <property type="entry name" value="RAS GTPASE-ACTIVATING PROTEIN WITH IQ MOTIF"/>
    <property type="match status" value="1"/>
</dbReference>
<accession>A0A8C4SZE2</accession>
<dbReference type="GO" id="GO:1903479">
    <property type="term" value="P:mitotic actomyosin contractile ring assembly actin filament organization"/>
    <property type="evidence" value="ECO:0007669"/>
    <property type="project" value="TreeGrafter"/>
</dbReference>
<evidence type="ECO:0000313" key="8">
    <source>
        <dbReference type="Proteomes" id="UP000694620"/>
    </source>
</evidence>
<dbReference type="Pfam" id="PF00307">
    <property type="entry name" value="CH"/>
    <property type="match status" value="1"/>
</dbReference>
<dbReference type="PROSITE" id="PS50096">
    <property type="entry name" value="IQ"/>
    <property type="match status" value="2"/>
</dbReference>
<evidence type="ECO:0000313" key="7">
    <source>
        <dbReference type="Ensembl" id="ENSECRP00000023528.1"/>
    </source>
</evidence>
<feature type="coiled-coil region" evidence="4">
    <location>
        <begin position="164"/>
        <end position="191"/>
    </location>
</feature>
<evidence type="ECO:0000256" key="1">
    <source>
        <dbReference type="ARBA" id="ARBA00022553"/>
    </source>
</evidence>
<reference evidence="7" key="3">
    <citation type="submission" date="2025-09" db="UniProtKB">
        <authorList>
            <consortium name="Ensembl"/>
        </authorList>
    </citation>
    <scope>IDENTIFICATION</scope>
</reference>
<dbReference type="Pfam" id="PF03836">
    <property type="entry name" value="RasGAP_C"/>
    <property type="match status" value="1"/>
</dbReference>
<evidence type="ECO:0000256" key="4">
    <source>
        <dbReference type="SAM" id="Coils"/>
    </source>
</evidence>
<dbReference type="GO" id="GO:0120025">
    <property type="term" value="C:plasma membrane bounded cell projection"/>
    <property type="evidence" value="ECO:0007669"/>
    <property type="project" value="UniProtKB-ARBA"/>
</dbReference>
<dbReference type="SUPFAM" id="SSF48350">
    <property type="entry name" value="GTPase activation domain, GAP"/>
    <property type="match status" value="1"/>
</dbReference>
<dbReference type="PROSITE" id="PS50021">
    <property type="entry name" value="CH"/>
    <property type="match status" value="1"/>
</dbReference>
<dbReference type="InterPro" id="IPR001202">
    <property type="entry name" value="WW_dom"/>
</dbReference>
<proteinExistence type="predicted"/>
<dbReference type="InterPro" id="IPR000593">
    <property type="entry name" value="RasGAP_C"/>
</dbReference>
<reference evidence="7" key="1">
    <citation type="submission" date="2021-06" db="EMBL/GenBank/DDBJ databases">
        <authorList>
            <consortium name="Wellcome Sanger Institute Data Sharing"/>
        </authorList>
    </citation>
    <scope>NUCLEOTIDE SEQUENCE [LARGE SCALE GENOMIC DNA]</scope>
</reference>
<name>A0A8C4SZE2_ERPCA</name>
<dbReference type="GO" id="GO:0005516">
    <property type="term" value="F:calmodulin binding"/>
    <property type="evidence" value="ECO:0007669"/>
    <property type="project" value="UniProtKB-KW"/>
</dbReference>
<dbReference type="Ensembl" id="ENSECRT00000024033.1">
    <property type="protein sequence ID" value="ENSECRP00000023528.1"/>
    <property type="gene ID" value="ENSECRG00000014274.1"/>
</dbReference>
<dbReference type="InterPro" id="IPR023152">
    <property type="entry name" value="RasGAP_CS"/>
</dbReference>
<evidence type="ECO:0000259" key="5">
    <source>
        <dbReference type="PROSITE" id="PS50018"/>
    </source>
</evidence>
<keyword evidence="8" id="KW-1185">Reference proteome</keyword>
<keyword evidence="2" id="KW-0677">Repeat</keyword>
<dbReference type="SUPFAM" id="SSF47576">
    <property type="entry name" value="Calponin-homology domain, CH-domain"/>
    <property type="match status" value="1"/>
</dbReference>
<dbReference type="PROSITE" id="PS01159">
    <property type="entry name" value="WW_DOMAIN_1"/>
    <property type="match status" value="1"/>
</dbReference>
<dbReference type="FunFam" id="1.10.506.10:FF:000004">
    <property type="entry name" value="IQ motif containing GTPase activating protein 1"/>
    <property type="match status" value="1"/>
</dbReference>
<dbReference type="SMART" id="SM00323">
    <property type="entry name" value="RasGAP"/>
    <property type="match status" value="1"/>
</dbReference>
<dbReference type="FunFam" id="1.10.418.10:FF:000013">
    <property type="entry name" value="IQ motif containing GTPase activating protein 1"/>
    <property type="match status" value="1"/>
</dbReference>
<dbReference type="InterPro" id="IPR001936">
    <property type="entry name" value="RasGAP_dom"/>
</dbReference>
<feature type="domain" description="Calponin-homology (CH)" evidence="6">
    <location>
        <begin position="40"/>
        <end position="155"/>
    </location>
</feature>
<dbReference type="Gene3D" id="1.10.418.10">
    <property type="entry name" value="Calponin-like domain"/>
    <property type="match status" value="1"/>
</dbReference>
<dbReference type="PROSITE" id="PS50018">
    <property type="entry name" value="RAS_GTPASE_ACTIV_2"/>
    <property type="match status" value="1"/>
</dbReference>
<dbReference type="PROSITE" id="PS00509">
    <property type="entry name" value="RAS_GTPASE_ACTIV_1"/>
    <property type="match status" value="1"/>
</dbReference>
<gene>
    <name evidence="7" type="primary">IQGAP3</name>
    <name evidence="7" type="synonym">iqgap3</name>
</gene>
<dbReference type="SUPFAM" id="SSF143885">
    <property type="entry name" value="RGC domain-like"/>
    <property type="match status" value="1"/>
</dbReference>
<evidence type="ECO:0000256" key="2">
    <source>
        <dbReference type="ARBA" id="ARBA00022737"/>
    </source>
</evidence>
<dbReference type="GO" id="GO:0051015">
    <property type="term" value="F:actin filament binding"/>
    <property type="evidence" value="ECO:0007669"/>
    <property type="project" value="TreeGrafter"/>
</dbReference>
<reference evidence="7" key="2">
    <citation type="submission" date="2025-08" db="UniProtKB">
        <authorList>
            <consortium name="Ensembl"/>
        </authorList>
    </citation>
    <scope>IDENTIFICATION</scope>
</reference>
<dbReference type="SMART" id="SM00033">
    <property type="entry name" value="CH"/>
    <property type="match status" value="1"/>
</dbReference>
<protein>
    <submittedName>
        <fullName evidence="7">IQ motif containing GTPase activating protein 3</fullName>
    </submittedName>
</protein>
<dbReference type="GeneTree" id="ENSGT00950000183076"/>
<evidence type="ECO:0000259" key="6">
    <source>
        <dbReference type="PROSITE" id="PS50021"/>
    </source>
</evidence>
<dbReference type="CDD" id="cd00201">
    <property type="entry name" value="WW"/>
    <property type="match status" value="1"/>
</dbReference>
<keyword evidence="1" id="KW-0597">Phosphoprotein</keyword>
<dbReference type="SMART" id="SM00015">
    <property type="entry name" value="IQ"/>
    <property type="match status" value="2"/>
</dbReference>
<dbReference type="InterPro" id="IPR008936">
    <property type="entry name" value="Rho_GTPase_activation_prot"/>
</dbReference>
<evidence type="ECO:0000256" key="3">
    <source>
        <dbReference type="ARBA" id="ARBA00022860"/>
    </source>
</evidence>
<organism evidence="7 8">
    <name type="scientific">Erpetoichthys calabaricus</name>
    <name type="common">Rope fish</name>
    <name type="synonym">Calamoichthys calabaricus</name>
    <dbReference type="NCBI Taxonomy" id="27687"/>
    <lineage>
        <taxon>Eukaryota</taxon>
        <taxon>Metazoa</taxon>
        <taxon>Chordata</taxon>
        <taxon>Craniata</taxon>
        <taxon>Vertebrata</taxon>
        <taxon>Euteleostomi</taxon>
        <taxon>Actinopterygii</taxon>
        <taxon>Polypteriformes</taxon>
        <taxon>Polypteridae</taxon>
        <taxon>Erpetoichthys</taxon>
    </lineage>
</organism>
<dbReference type="GO" id="GO:0005938">
    <property type="term" value="C:cell cortex"/>
    <property type="evidence" value="ECO:0007669"/>
    <property type="project" value="TreeGrafter"/>
</dbReference>
<dbReference type="PANTHER" id="PTHR14149:SF10">
    <property type="entry name" value="RAS GTPASE-ACTIVATING-LIKE PROTEIN IQGAP3"/>
    <property type="match status" value="1"/>
</dbReference>
<dbReference type="InterPro" id="IPR036872">
    <property type="entry name" value="CH_dom_sf"/>
</dbReference>
<keyword evidence="4" id="KW-0175">Coiled coil</keyword>
<dbReference type="Gene3D" id="1.20.5.190">
    <property type="match status" value="1"/>
</dbReference>
<dbReference type="InterPro" id="IPR000048">
    <property type="entry name" value="IQ_motif_EF-hand-BS"/>
</dbReference>
<sequence>MVQSDFILKIDQKQKRSVSEWYIQEEMDEQRAQSIAYQYLCRLEEAKRWMEACLNEELPAPTELEEGLRNGVLLAKLGNYFAPNVVPVKKIYDYEQARFKVSGLHFRHTDNINYWRKAMVEIGLPMIFYPETTDVYDKKNMPRVIYCIHALSLYLFRLGLAPQIHDLCGKVKFTEEEINNMKRELDKYGIQMPAFSKIGGILANELSVDEAAMHAAVIAINKAVEKGSAEETGIALRNPSAMLLNLDDCLVTVYLEVLQQARAEKAVSINIQFCEEKDIYEEYLTQVEIQGNINKINVHAALEMVDESLERRDPLVLYSALESSSLCLRSLLRENADWYLEQLSLDRQQKALDLGCADVLDKEELQQGVFMANQNAVRTLKSKAVFHINAAIKKGIAKETLKELMNANAELPDVYHCASELYQQELAILQAQKIQGALLHEELFVAVEMLSAVALINKALEAGDANEFWKALISPSAGLADIDEEMAQRYYEELRTLKENAVKAKAGMLTWNDLQSGLNDVNSLVQHEHDRVVSIELINQALQLGNPQDTLAALLLPSVGLSDILEANGRRYYDVLLRAKQKKAKDSNDPAAELWLDEIQQGVWKANQESKNTLKLSLGLAALNQAVKEGRPLQTLKVLSLPELGLCSVVPQCAAAYQRELYTLKMAKMCEGENHSPWVRQKVRCGGCYYFHLQRLEGTWDRPEDFAENKTHLDRDEVQYIITQVTASYDKECLWKASIPFIVRLQARARGYLLRRQLQSRKCFLQRHVPAIITIQVPWHITRVTYQLAAVDSIIKIQAFFRANKAREDYRMLVCSQNPPLSVVRKFTHLLEQNNVDIIQEKELLRLREEVVRTIRSNQQLENDLNLMDLKIGLLVRNRITLQEVVLHSKKLTRKNKEQLSDMMALDKQKGLKSLNKEKREKLEAYQHLFYLLQTQPIYLAKLIFQMPHNRTTKFMESVIFMLYNYASDCREAYLLLQLFTTALREEIKVDQVHEIVKGNPTVIRLLVSFYRNTRGQNALRQILGPTIKEVLQDKSINIKTDPVDIYKTWINQTESQTGQKSSLPYDVTPEKALLHPEVQRRLNVSVCNLKSMTDKFLTAITSNLDQLPYGMRFIAKVLKNSLCAKFPGTAIADIYKIVGNLLYYRYMNPAVVAPDGFDIVDYSAGVVLHPEHRRTLGSIARVLQHAAANKLFEGDSAHLQALNDYISQTHLRFRKFFKAACEVPDPEERFNMNEYSEMVALNKPVIYITLEELINTHRLLLEHQDSIAPDHDDPLHELLDDLGEVPTVQSLIGESMVQPTDPNAEQLLANYGKIEVSLTLANKFDIFKSSEDQPDIKGLLLSTKQLIIDVIKAQQGDSLPLILRTAASVEQEAEHFRIMQIRALQDARSPEKLKRNQSIIADSNLSMEEKKRKILRNVRKLEALGVLDSHTKYTQLLNDISKDIRNQRRYRQRRQAELVKLRQTLQSLHAKSAFYGEQIDYYNQYIKTCLDNLTSKEKLNNKVANGKGKKEKRPILSYTAARLHEKGVLLEVEDLPVSQFRNVIFDIVRCEEEVGTFQVKARFMGVDMEKFPLRYQDLLQLQYEGVAVMKMLKAKVNVNLLIFLLNKKFFKK</sequence>
<dbReference type="Pfam" id="PF00616">
    <property type="entry name" value="RasGAP"/>
    <property type="match status" value="1"/>
</dbReference>
<keyword evidence="3" id="KW-0112">Calmodulin-binding</keyword>
<dbReference type="Proteomes" id="UP000694620">
    <property type="component" value="Chromosome 2"/>
</dbReference>
<dbReference type="GO" id="GO:0005096">
    <property type="term" value="F:GTPase activator activity"/>
    <property type="evidence" value="ECO:0007669"/>
    <property type="project" value="TreeGrafter"/>
</dbReference>
<feature type="domain" description="Ras-GAP" evidence="5">
    <location>
        <begin position="958"/>
        <end position="1189"/>
    </location>
</feature>
<dbReference type="InterPro" id="IPR001715">
    <property type="entry name" value="CH_dom"/>
</dbReference>
<dbReference type="Gene3D" id="1.10.506.10">
    <property type="entry name" value="GTPase Activation - p120gap, domain 1"/>
    <property type="match status" value="1"/>
</dbReference>